<feature type="compositionally biased region" description="Basic and acidic residues" evidence="1">
    <location>
        <begin position="179"/>
        <end position="188"/>
    </location>
</feature>
<feature type="compositionally biased region" description="Acidic residues" evidence="1">
    <location>
        <begin position="189"/>
        <end position="205"/>
    </location>
</feature>
<dbReference type="EMBL" id="MCOG01000207">
    <property type="protein sequence ID" value="ORY25906.1"/>
    <property type="molecule type" value="Genomic_DNA"/>
</dbReference>
<feature type="region of interest" description="Disordered" evidence="1">
    <location>
        <begin position="421"/>
        <end position="577"/>
    </location>
</feature>
<dbReference type="STRING" id="1754190.A0A1Y2ATS8"/>
<feature type="compositionally biased region" description="Polar residues" evidence="1">
    <location>
        <begin position="447"/>
        <end position="473"/>
    </location>
</feature>
<protein>
    <recommendedName>
        <fullName evidence="2">Arrestin C-terminal-like domain-containing protein</fullName>
    </recommendedName>
</protein>
<feature type="region of interest" description="Disordered" evidence="1">
    <location>
        <begin position="608"/>
        <end position="643"/>
    </location>
</feature>
<evidence type="ECO:0000259" key="2">
    <source>
        <dbReference type="SMART" id="SM01017"/>
    </source>
</evidence>
<evidence type="ECO:0000256" key="1">
    <source>
        <dbReference type="SAM" id="MobiDB-lite"/>
    </source>
</evidence>
<dbReference type="InterPro" id="IPR014752">
    <property type="entry name" value="Arrestin-like_C"/>
</dbReference>
<accession>A0A1Y2ATS8</accession>
<feature type="region of interest" description="Disordered" evidence="1">
    <location>
        <begin position="256"/>
        <end position="275"/>
    </location>
</feature>
<name>A0A1Y2ATS8_9FUNG</name>
<dbReference type="SMART" id="SM01017">
    <property type="entry name" value="Arrestin_C"/>
    <property type="match status" value="1"/>
</dbReference>
<gene>
    <name evidence="3" type="ORF">LY90DRAFT_106033</name>
</gene>
<sequence length="643" mass="73604">MKLRVLQDIRVDIPKYSISLEKKKVEKLKIMKCIRKGIIEMNAKIPQKAYCHLENIPIKISINHLGTKNDIFGFVVGLYEECSYKENNTNKFTRYSFKLLSERFYKCQIKPGDSNKNIILNFPIIDGHCLIQKKSAKSSSYLSSISSAISLNSLNGEDVNIEKEYLKNNNEIITKYVELNEDKDQEKEEKEEEEEEVEEEEEKEEDTTKIPLIKAKVPFISATINESSKYPIKVKHKLRIVTITDENANKIIQKMYDDDDDKSSTDELSDNESTNNEYEEFMEMDNEINIYITPPLSPNLVLKNKFHNNDNLNNDKSLNEYYIKNYLEDNNMQNSENQKYINENKKYGIILGHLANGNISILPKSKKVLDIEFDIIIGTITGNTRKYGKEYKLDEEIEDQYYNAILRNDNVKNKLKLAKKLSGSQSNKDAQKKKEPDITIYARFKTKSSNNLSNTDASNNSNKEPKLNSNSSPLEEEDNRNKEIISPPGIDSNNRRRKITVLPQRPLAIPPRTNFSLPSSSAQPSLRPRTRPNYSLQSSSTPPSLYSSHNPSLPSSSTPPSLYSGHNPSLPSSSIPSSLYPEYNPSIPSSSTALYQTIQPDYQYQYFPNRPIYTNPQELMPSAPSLEDIEDPPPYDYNPNISS</sequence>
<keyword evidence="4" id="KW-1185">Reference proteome</keyword>
<evidence type="ECO:0000313" key="3">
    <source>
        <dbReference type="EMBL" id="ORY25906.1"/>
    </source>
</evidence>
<organism evidence="3 4">
    <name type="scientific">Neocallimastix californiae</name>
    <dbReference type="NCBI Taxonomy" id="1754190"/>
    <lineage>
        <taxon>Eukaryota</taxon>
        <taxon>Fungi</taxon>
        <taxon>Fungi incertae sedis</taxon>
        <taxon>Chytridiomycota</taxon>
        <taxon>Chytridiomycota incertae sedis</taxon>
        <taxon>Neocallimastigomycetes</taxon>
        <taxon>Neocallimastigales</taxon>
        <taxon>Neocallimastigaceae</taxon>
        <taxon>Neocallimastix</taxon>
    </lineage>
</organism>
<proteinExistence type="predicted"/>
<evidence type="ECO:0000313" key="4">
    <source>
        <dbReference type="Proteomes" id="UP000193920"/>
    </source>
</evidence>
<dbReference type="AlphaFoldDB" id="A0A1Y2ATS8"/>
<feature type="domain" description="Arrestin C-terminal-like" evidence="2">
    <location>
        <begin position="35"/>
        <end position="382"/>
    </location>
</feature>
<comment type="caution">
    <text evidence="3">The sequence shown here is derived from an EMBL/GenBank/DDBJ whole genome shotgun (WGS) entry which is preliminary data.</text>
</comment>
<dbReference type="Gene3D" id="2.60.40.640">
    <property type="match status" value="1"/>
</dbReference>
<reference evidence="3 4" key="1">
    <citation type="submission" date="2016-08" db="EMBL/GenBank/DDBJ databases">
        <title>A Parts List for Fungal Cellulosomes Revealed by Comparative Genomics.</title>
        <authorList>
            <consortium name="DOE Joint Genome Institute"/>
            <person name="Haitjema C.H."/>
            <person name="Gilmore S.P."/>
            <person name="Henske J.K."/>
            <person name="Solomon K.V."/>
            <person name="De Groot R."/>
            <person name="Kuo A."/>
            <person name="Mondo S.J."/>
            <person name="Salamov A.A."/>
            <person name="Labutti K."/>
            <person name="Zhao Z."/>
            <person name="Chiniquy J."/>
            <person name="Barry K."/>
            <person name="Brewer H.M."/>
            <person name="Purvine S.O."/>
            <person name="Wright A.T."/>
            <person name="Boxma B."/>
            <person name="Van Alen T."/>
            <person name="Hackstein J.H."/>
            <person name="Baker S.E."/>
            <person name="Grigoriev I.V."/>
            <person name="O'Malley M.A."/>
        </authorList>
    </citation>
    <scope>NUCLEOTIDE SEQUENCE [LARGE SCALE GENOMIC DNA]</scope>
    <source>
        <strain evidence="3 4">G1</strain>
    </source>
</reference>
<dbReference type="Pfam" id="PF02752">
    <property type="entry name" value="Arrestin_C"/>
    <property type="match status" value="1"/>
</dbReference>
<feature type="compositionally biased region" description="Low complexity" evidence="1">
    <location>
        <begin position="534"/>
        <end position="577"/>
    </location>
</feature>
<feature type="compositionally biased region" description="Polar residues" evidence="1">
    <location>
        <begin position="513"/>
        <end position="524"/>
    </location>
</feature>
<dbReference type="Proteomes" id="UP000193920">
    <property type="component" value="Unassembled WGS sequence"/>
</dbReference>
<dbReference type="InterPro" id="IPR011022">
    <property type="entry name" value="Arrestin_C-like"/>
</dbReference>
<feature type="region of interest" description="Disordered" evidence="1">
    <location>
        <begin position="179"/>
        <end position="208"/>
    </location>
</feature>